<comment type="similarity">
    <text evidence="1">Belongs to the peptidase M16 family.</text>
</comment>
<sequence length="418" mass="46770">MSAELYEELPYERTILENGVEVLSMPVPHARSVVLGFWLENGSRYQSPEEDGFAHLLEHMLFKGGDHLDAAALSDAMEPLGGNINAYTDRELTVYHATVLSEDLPAAFGILQELVVHASLPASELALEKRVVAQEAAMVAEDPEEWVQEELSRRMWGGHPLGWPILGRSSIIRRASRARLLDYYRRHYVGKRLKVVAAGQVDHATLLALAQQGLNALAAGDPVPGTEQPRFMPGRYRLKRQTLQAHLAWAAAGFAVDAPEYYVASMANLILGGSSGSRLFREIRERLGLAYSVYSQLEFYRDSGEWRIYAGANASDWQRCEQAVGAVLQTLIQEGPTPDEMERSRRHLRAQLLMSLEDVEARMSRLARQRIYLGRTVPVTESLAQLDAVRPEQISTLLRAQWANLCQIVCLPVSRRES</sequence>
<dbReference type="Pfam" id="PF05193">
    <property type="entry name" value="Peptidase_M16_C"/>
    <property type="match status" value="1"/>
</dbReference>
<dbReference type="InterPro" id="IPR007863">
    <property type="entry name" value="Peptidase_M16_C"/>
</dbReference>
<dbReference type="PANTHER" id="PTHR11851">
    <property type="entry name" value="METALLOPROTEASE"/>
    <property type="match status" value="1"/>
</dbReference>
<name>A0ABU9D5D4_9PROT</name>
<dbReference type="EMBL" id="JBBPCO010000002">
    <property type="protein sequence ID" value="MEK8088526.1"/>
    <property type="molecule type" value="Genomic_DNA"/>
</dbReference>
<evidence type="ECO:0000313" key="5">
    <source>
        <dbReference type="Proteomes" id="UP001446205"/>
    </source>
</evidence>
<dbReference type="InterPro" id="IPR050361">
    <property type="entry name" value="MPP/UQCRC_Complex"/>
</dbReference>
<dbReference type="PANTHER" id="PTHR11851:SF49">
    <property type="entry name" value="MITOCHONDRIAL-PROCESSING PEPTIDASE SUBUNIT ALPHA"/>
    <property type="match status" value="1"/>
</dbReference>
<dbReference type="RefSeq" id="WP_341369593.1">
    <property type="nucleotide sequence ID" value="NZ_JBBPCO010000002.1"/>
</dbReference>
<evidence type="ECO:0000313" key="4">
    <source>
        <dbReference type="EMBL" id="MEK8088526.1"/>
    </source>
</evidence>
<reference evidence="4 5" key="1">
    <citation type="submission" date="2024-04" db="EMBL/GenBank/DDBJ databases">
        <authorList>
            <person name="Abashina T."/>
            <person name="Shaikin A."/>
        </authorList>
    </citation>
    <scope>NUCLEOTIDE SEQUENCE [LARGE SCALE GENOMIC DNA]</scope>
    <source>
        <strain evidence="4 5">AAFK</strain>
    </source>
</reference>
<feature type="domain" description="Peptidase M16 N-terminal" evidence="2">
    <location>
        <begin position="24"/>
        <end position="167"/>
    </location>
</feature>
<dbReference type="InterPro" id="IPR011765">
    <property type="entry name" value="Pept_M16_N"/>
</dbReference>
<comment type="caution">
    <text evidence="4">The sequence shown here is derived from an EMBL/GenBank/DDBJ whole genome shotgun (WGS) entry which is preliminary data.</text>
</comment>
<proteinExistence type="inferred from homology"/>
<dbReference type="Gene3D" id="3.30.830.10">
    <property type="entry name" value="Metalloenzyme, LuxS/M16 peptidase-like"/>
    <property type="match status" value="2"/>
</dbReference>
<dbReference type="Proteomes" id="UP001446205">
    <property type="component" value="Unassembled WGS sequence"/>
</dbReference>
<dbReference type="Pfam" id="PF00675">
    <property type="entry name" value="Peptidase_M16"/>
    <property type="match status" value="1"/>
</dbReference>
<gene>
    <name evidence="4" type="ORF">WOB96_01990</name>
</gene>
<evidence type="ECO:0000259" key="2">
    <source>
        <dbReference type="Pfam" id="PF00675"/>
    </source>
</evidence>
<dbReference type="InterPro" id="IPR011249">
    <property type="entry name" value="Metalloenz_LuxS/M16"/>
</dbReference>
<evidence type="ECO:0000256" key="1">
    <source>
        <dbReference type="ARBA" id="ARBA00007261"/>
    </source>
</evidence>
<feature type="domain" description="Peptidase M16 C-terminal" evidence="3">
    <location>
        <begin position="176"/>
        <end position="346"/>
    </location>
</feature>
<organism evidence="4 5">
    <name type="scientific">Thermithiobacillus plumbiphilus</name>
    <dbReference type="NCBI Taxonomy" id="1729899"/>
    <lineage>
        <taxon>Bacteria</taxon>
        <taxon>Pseudomonadati</taxon>
        <taxon>Pseudomonadota</taxon>
        <taxon>Acidithiobacillia</taxon>
        <taxon>Acidithiobacillales</taxon>
        <taxon>Thermithiobacillaceae</taxon>
        <taxon>Thermithiobacillus</taxon>
    </lineage>
</organism>
<dbReference type="SUPFAM" id="SSF63411">
    <property type="entry name" value="LuxS/MPP-like metallohydrolase"/>
    <property type="match status" value="2"/>
</dbReference>
<evidence type="ECO:0000259" key="3">
    <source>
        <dbReference type="Pfam" id="PF05193"/>
    </source>
</evidence>
<accession>A0ABU9D5D4</accession>
<keyword evidence="5" id="KW-1185">Reference proteome</keyword>
<protein>
    <submittedName>
        <fullName evidence="4">Pitrilysin family protein</fullName>
    </submittedName>
</protein>